<dbReference type="InParanoid" id="C5KI35"/>
<reference evidence="1 2" key="1">
    <citation type="submission" date="2008-07" db="EMBL/GenBank/DDBJ databases">
        <authorList>
            <person name="El-Sayed N."/>
            <person name="Caler E."/>
            <person name="Inman J."/>
            <person name="Amedeo P."/>
            <person name="Hass B."/>
            <person name="Wortman J."/>
        </authorList>
    </citation>
    <scope>NUCLEOTIDE SEQUENCE [LARGE SCALE GENOMIC DNA]</scope>
    <source>
        <strain evidence="2">ATCC 50983 / TXsc</strain>
    </source>
</reference>
<dbReference type="EMBL" id="GG673069">
    <property type="protein sequence ID" value="EER16247.1"/>
    <property type="molecule type" value="Genomic_DNA"/>
</dbReference>
<name>C5KI35_PERM5</name>
<dbReference type="RefSeq" id="XP_002784451.1">
    <property type="nucleotide sequence ID" value="XM_002784405.1"/>
</dbReference>
<accession>C5KI35</accession>
<dbReference type="Proteomes" id="UP000007800">
    <property type="component" value="Unassembled WGS sequence"/>
</dbReference>
<dbReference type="GeneID" id="9061461"/>
<organism evidence="2">
    <name type="scientific">Perkinsus marinus (strain ATCC 50983 / TXsc)</name>
    <dbReference type="NCBI Taxonomy" id="423536"/>
    <lineage>
        <taxon>Eukaryota</taxon>
        <taxon>Sar</taxon>
        <taxon>Alveolata</taxon>
        <taxon>Perkinsozoa</taxon>
        <taxon>Perkinsea</taxon>
        <taxon>Perkinsida</taxon>
        <taxon>Perkinsidae</taxon>
        <taxon>Perkinsus</taxon>
    </lineage>
</organism>
<sequence length="72" mass="8387">MTEPIKESFDAIMPFFQEFDDGEEFEDLKEMEAFVDQQIALLQMQSAMAETDYPWAAETSSMASKKRIRVKK</sequence>
<protein>
    <submittedName>
        <fullName evidence="1">Uncharacterized protein</fullName>
    </submittedName>
</protein>
<gene>
    <name evidence="1" type="ORF">Pmar_PMAR003710</name>
</gene>
<proteinExistence type="predicted"/>
<evidence type="ECO:0000313" key="1">
    <source>
        <dbReference type="EMBL" id="EER16247.1"/>
    </source>
</evidence>
<evidence type="ECO:0000313" key="2">
    <source>
        <dbReference type="Proteomes" id="UP000007800"/>
    </source>
</evidence>
<keyword evidence="2" id="KW-1185">Reference proteome</keyword>
<dbReference type="AlphaFoldDB" id="C5KI35"/>